<sequence>MHDFSPTSGLLPGYGQAVPFVPRSFNPASPRHDQFVGNTLSHGTDGNSGSKSGPLQHMLSLFRPSDPRHLDDPLRPIPRVASLYALGDGTSGYEGILHGGLTATLLDESISVVHELNTALGKTGCIFAAINVTASLNIRFLAPVATTEAAVCVTAWMEDIQGRNTVMKAELTNSKGDKLAVAESVFAAVESKT</sequence>
<evidence type="ECO:0000259" key="2">
    <source>
        <dbReference type="Pfam" id="PF03061"/>
    </source>
</evidence>
<organism evidence="3 4">
    <name type="scientific">Ophiocordyceps sinensis (strain Co18 / CGMCC 3.14243)</name>
    <name type="common">Yarsagumba caterpillar fungus</name>
    <name type="synonym">Hirsutella sinensis</name>
    <dbReference type="NCBI Taxonomy" id="911162"/>
    <lineage>
        <taxon>Eukaryota</taxon>
        <taxon>Fungi</taxon>
        <taxon>Dikarya</taxon>
        <taxon>Ascomycota</taxon>
        <taxon>Pezizomycotina</taxon>
        <taxon>Sordariomycetes</taxon>
        <taxon>Hypocreomycetidae</taxon>
        <taxon>Hypocreales</taxon>
        <taxon>Ophiocordycipitaceae</taxon>
        <taxon>Ophiocordyceps</taxon>
    </lineage>
</organism>
<dbReference type="HOGENOM" id="CLU_052827_4_1_1"/>
<dbReference type="OrthoDB" id="506431at2759"/>
<evidence type="ECO:0000313" key="4">
    <source>
        <dbReference type="Proteomes" id="UP000019374"/>
    </source>
</evidence>
<dbReference type="SUPFAM" id="SSF54637">
    <property type="entry name" value="Thioesterase/thiol ester dehydrase-isomerase"/>
    <property type="match status" value="1"/>
</dbReference>
<feature type="compositionally biased region" description="Polar residues" evidence="1">
    <location>
        <begin position="36"/>
        <end position="53"/>
    </location>
</feature>
<accession>T5A4I7</accession>
<dbReference type="InterPro" id="IPR006683">
    <property type="entry name" value="Thioestr_dom"/>
</dbReference>
<proteinExistence type="predicted"/>
<dbReference type="PANTHER" id="PTHR47260:SF6">
    <property type="entry name" value="THIOESTERASE DOMAIN-CONTAINING PROTEIN"/>
    <property type="match status" value="1"/>
</dbReference>
<dbReference type="EMBL" id="KE662756">
    <property type="protein sequence ID" value="EQK97315.1"/>
    <property type="molecule type" value="Genomic_DNA"/>
</dbReference>
<dbReference type="AlphaFoldDB" id="T5A4I7"/>
<evidence type="ECO:0000313" key="3">
    <source>
        <dbReference type="EMBL" id="EQK97315.1"/>
    </source>
</evidence>
<evidence type="ECO:0000256" key="1">
    <source>
        <dbReference type="SAM" id="MobiDB-lite"/>
    </source>
</evidence>
<feature type="region of interest" description="Disordered" evidence="1">
    <location>
        <begin position="31"/>
        <end position="56"/>
    </location>
</feature>
<dbReference type="Pfam" id="PF03061">
    <property type="entry name" value="4HBT"/>
    <property type="match status" value="1"/>
</dbReference>
<dbReference type="Proteomes" id="UP000019374">
    <property type="component" value="Unassembled WGS sequence"/>
</dbReference>
<gene>
    <name evidence="3" type="ORF">OCS_06972</name>
</gene>
<dbReference type="CDD" id="cd03443">
    <property type="entry name" value="PaaI_thioesterase"/>
    <property type="match status" value="1"/>
</dbReference>
<dbReference type="InterPro" id="IPR052061">
    <property type="entry name" value="PTE-AB_protein"/>
</dbReference>
<dbReference type="PANTHER" id="PTHR47260">
    <property type="entry name" value="UPF0644 PROTEIN PB2B4.06"/>
    <property type="match status" value="1"/>
</dbReference>
<protein>
    <submittedName>
        <fullName evidence="3">Thioesterase family protein</fullName>
    </submittedName>
</protein>
<dbReference type="InterPro" id="IPR029069">
    <property type="entry name" value="HotDog_dom_sf"/>
</dbReference>
<dbReference type="eggNOG" id="ENOG502SCNK">
    <property type="taxonomic scope" value="Eukaryota"/>
</dbReference>
<reference evidence="3 4" key="1">
    <citation type="journal article" date="2013" name="Chin. Sci. Bull.">
        <title>Genome survey uncovers the secrets of sex and lifestyle in caterpillar fungus.</title>
        <authorList>
            <person name="Hu X."/>
            <person name="Zhang Y."/>
            <person name="Xiao G."/>
            <person name="Zheng P."/>
            <person name="Xia Y."/>
            <person name="Zhang X."/>
            <person name="St Leger R.J."/>
            <person name="Liu X."/>
            <person name="Wang C."/>
        </authorList>
    </citation>
    <scope>NUCLEOTIDE SEQUENCE [LARGE SCALE GENOMIC DNA]</scope>
    <source>
        <strain evidence="4">Co18 / CGMCC 3.14243</strain>
        <tissue evidence="3">Fruit-body</tissue>
    </source>
</reference>
<dbReference type="Gene3D" id="3.10.129.10">
    <property type="entry name" value="Hotdog Thioesterase"/>
    <property type="match status" value="1"/>
</dbReference>
<name>T5A4I7_OPHSC</name>
<feature type="domain" description="Thioesterase" evidence="2">
    <location>
        <begin position="95"/>
        <end position="179"/>
    </location>
</feature>